<dbReference type="PANTHER" id="PTHR37488">
    <property type="entry name" value="DUF1275 DOMAIN-CONTAINING PROTEIN"/>
    <property type="match status" value="1"/>
</dbReference>
<sequence>MRRLLTDAAHTLVPPKGDRHGPLPPLMLVLTVVTGLIDAVSYLALGHVFVANMTGNVVFLGFALAGAPGLSVPASLVSMVSFLVGALAGGRFGTRFAAHRGRLLTTTTALQAVLVAGSAGALLLAHGEVTSPARYALIVLLGIAMGLQNAVARRLGVPDLTTTVLTLTLTGLAADSSPAGGPAPRPGRRILSVLAMFLGAFAGALLLGHAELLHILALVLLPLVVTSVAAHRLSASGPAWIGPAA</sequence>
<dbReference type="PANTHER" id="PTHR37488:SF2">
    <property type="entry name" value="DUF1275 DOMAIN-CONTAINING PROTEIN"/>
    <property type="match status" value="1"/>
</dbReference>
<feature type="transmembrane region" description="Helical" evidence="1">
    <location>
        <begin position="109"/>
        <end position="127"/>
    </location>
</feature>
<reference evidence="2 3" key="1">
    <citation type="submission" date="2022-10" db="EMBL/GenBank/DDBJ databases">
        <title>The complete genomes of actinobacterial strains from the NBC collection.</title>
        <authorList>
            <person name="Joergensen T.S."/>
            <person name="Alvarez Arevalo M."/>
            <person name="Sterndorff E.B."/>
            <person name="Faurdal D."/>
            <person name="Vuksanovic O."/>
            <person name="Mourched A.-S."/>
            <person name="Charusanti P."/>
            <person name="Shaw S."/>
            <person name="Blin K."/>
            <person name="Weber T."/>
        </authorList>
    </citation>
    <scope>NUCLEOTIDE SEQUENCE [LARGE SCALE GENOMIC DNA]</scope>
    <source>
        <strain evidence="2 3">NBC_00156</strain>
    </source>
</reference>
<keyword evidence="3" id="KW-1185">Reference proteome</keyword>
<evidence type="ECO:0000313" key="3">
    <source>
        <dbReference type="Proteomes" id="UP001622557"/>
    </source>
</evidence>
<feature type="transmembrane region" description="Helical" evidence="1">
    <location>
        <begin position="133"/>
        <end position="152"/>
    </location>
</feature>
<name>A0ABZ1KUP2_STRAH</name>
<dbReference type="GeneID" id="97284770"/>
<keyword evidence="1" id="KW-1133">Transmembrane helix</keyword>
<keyword evidence="1" id="KW-0472">Membrane</keyword>
<evidence type="ECO:0000256" key="1">
    <source>
        <dbReference type="SAM" id="Phobius"/>
    </source>
</evidence>
<accession>A0ABZ1KUP2</accession>
<protein>
    <submittedName>
        <fullName evidence="2">DUF1275 domain-containing protein</fullName>
    </submittedName>
</protein>
<feature type="transmembrane region" description="Helical" evidence="1">
    <location>
        <begin position="190"/>
        <end position="207"/>
    </location>
</feature>
<dbReference type="Proteomes" id="UP001622557">
    <property type="component" value="Chromosome"/>
</dbReference>
<dbReference type="Pfam" id="PF06912">
    <property type="entry name" value="DUF1275"/>
    <property type="match status" value="1"/>
</dbReference>
<feature type="transmembrane region" description="Helical" evidence="1">
    <location>
        <begin position="26"/>
        <end position="45"/>
    </location>
</feature>
<gene>
    <name evidence="2" type="ORF">OG350_30060</name>
</gene>
<dbReference type="RefSeq" id="WP_405451693.1">
    <property type="nucleotide sequence ID" value="NZ_CP108164.1"/>
</dbReference>
<keyword evidence="1" id="KW-0812">Transmembrane</keyword>
<feature type="transmembrane region" description="Helical" evidence="1">
    <location>
        <begin position="57"/>
        <end position="88"/>
    </location>
</feature>
<evidence type="ECO:0000313" key="2">
    <source>
        <dbReference type="EMBL" id="WTQ84289.1"/>
    </source>
</evidence>
<feature type="transmembrane region" description="Helical" evidence="1">
    <location>
        <begin position="213"/>
        <end position="230"/>
    </location>
</feature>
<dbReference type="InterPro" id="IPR010699">
    <property type="entry name" value="DUF1275"/>
</dbReference>
<proteinExistence type="predicted"/>
<organism evidence="2 3">
    <name type="scientific">Streptomyces achromogenes</name>
    <dbReference type="NCBI Taxonomy" id="67255"/>
    <lineage>
        <taxon>Bacteria</taxon>
        <taxon>Bacillati</taxon>
        <taxon>Actinomycetota</taxon>
        <taxon>Actinomycetes</taxon>
        <taxon>Kitasatosporales</taxon>
        <taxon>Streptomycetaceae</taxon>
        <taxon>Streptomyces</taxon>
    </lineage>
</organism>
<dbReference type="EMBL" id="CP108164">
    <property type="protein sequence ID" value="WTQ84289.1"/>
    <property type="molecule type" value="Genomic_DNA"/>
</dbReference>